<name>A0AAX3EAA2_9EURY</name>
<evidence type="ECO:0000256" key="1">
    <source>
        <dbReference type="ARBA" id="ARBA00022741"/>
    </source>
</evidence>
<keyword evidence="6" id="KW-1185">Reference proteome</keyword>
<organism evidence="5 6">
    <name type="scientific">Methanoculleus submarinus</name>
    <dbReference type="NCBI Taxonomy" id="204050"/>
    <lineage>
        <taxon>Archaea</taxon>
        <taxon>Methanobacteriati</taxon>
        <taxon>Methanobacteriota</taxon>
        <taxon>Stenosarchaea group</taxon>
        <taxon>Methanomicrobia</taxon>
        <taxon>Methanomicrobiales</taxon>
        <taxon>Methanomicrobiaceae</taxon>
        <taxon>Methanoculleus</taxon>
    </lineage>
</organism>
<dbReference type="GeneID" id="76729782"/>
<gene>
    <name evidence="5" type="ORF">OH143_02780</name>
</gene>
<proteinExistence type="predicted"/>
<dbReference type="EMBL" id="CP109831">
    <property type="protein sequence ID" value="UYU19033.1"/>
    <property type="molecule type" value="Genomic_DNA"/>
</dbReference>
<dbReference type="GeneID" id="4848425"/>
<dbReference type="RefSeq" id="WP_011844547.1">
    <property type="nucleotide sequence ID" value="NZ_CP109831.1"/>
</dbReference>
<dbReference type="PROSITE" id="PS51161">
    <property type="entry name" value="ATP_CONE"/>
    <property type="match status" value="1"/>
</dbReference>
<dbReference type="GO" id="GO:0005524">
    <property type="term" value="F:ATP binding"/>
    <property type="evidence" value="ECO:0007669"/>
    <property type="project" value="UniProtKB-UniRule"/>
</dbReference>
<reference evidence="5" key="1">
    <citation type="submission" date="2022-10" db="EMBL/GenBank/DDBJ databases">
        <title>Complete genome of Methanoculleus submarinus DSM 15122.</title>
        <authorList>
            <person name="Chen S.-C."/>
            <person name="Lai S.-J."/>
            <person name="You Y.-T."/>
        </authorList>
    </citation>
    <scope>NUCLEOTIDE SEQUENCE</scope>
    <source>
        <strain evidence="5">DSM 15122</strain>
    </source>
</reference>
<protein>
    <submittedName>
        <fullName evidence="5">ATPase</fullName>
    </submittedName>
</protein>
<dbReference type="InterPro" id="IPR005144">
    <property type="entry name" value="ATP-cone_dom"/>
</dbReference>
<evidence type="ECO:0000259" key="4">
    <source>
        <dbReference type="PROSITE" id="PS51161"/>
    </source>
</evidence>
<accession>A0AAX3EAA2</accession>
<dbReference type="AlphaFoldDB" id="A0AAX3EAA2"/>
<keyword evidence="1 3" id="KW-0547">Nucleotide-binding</keyword>
<feature type="domain" description="ATP-cone" evidence="4">
    <location>
        <begin position="12"/>
        <end position="93"/>
    </location>
</feature>
<sequence>MPSVFLEVIELVDVVKADGRREPFVREKVTVSALKSGAPPEEARAIGEAVERIAYDGMPSGEIRRRVLEQLHDRNPEWEENWRIYDRAVKKRGAAAVGLPAR</sequence>
<dbReference type="Proteomes" id="UP001156196">
    <property type="component" value="Chromosome"/>
</dbReference>
<evidence type="ECO:0000313" key="5">
    <source>
        <dbReference type="EMBL" id="UYU19033.1"/>
    </source>
</evidence>
<dbReference type="KEGG" id="msum:OH143_02780"/>
<keyword evidence="2 3" id="KW-0067">ATP-binding</keyword>
<dbReference type="Pfam" id="PF03477">
    <property type="entry name" value="ATP-cone"/>
    <property type="match status" value="1"/>
</dbReference>
<evidence type="ECO:0000313" key="6">
    <source>
        <dbReference type="Proteomes" id="UP001156196"/>
    </source>
</evidence>
<evidence type="ECO:0000256" key="3">
    <source>
        <dbReference type="PROSITE-ProRule" id="PRU00492"/>
    </source>
</evidence>
<evidence type="ECO:0000256" key="2">
    <source>
        <dbReference type="ARBA" id="ARBA00022840"/>
    </source>
</evidence>